<evidence type="ECO:0000256" key="9">
    <source>
        <dbReference type="PROSITE-ProRule" id="PRU00560"/>
    </source>
</evidence>
<evidence type="ECO:0000256" key="8">
    <source>
        <dbReference type="ARBA" id="ARBA00048988"/>
    </source>
</evidence>
<keyword evidence="3 9" id="KW-0347">Helicase</keyword>
<keyword evidence="2 9" id="KW-0378">Hydrolase</keyword>
<evidence type="ECO:0000313" key="11">
    <source>
        <dbReference type="EMBL" id="WTT19521.1"/>
    </source>
</evidence>
<dbReference type="InterPro" id="IPR000212">
    <property type="entry name" value="DNA_helicase_UvrD/REP"/>
</dbReference>
<accession>A0AAU2A7L0</accession>
<keyword evidence="1 9" id="KW-0547">Nucleotide-binding</keyword>
<evidence type="ECO:0000256" key="1">
    <source>
        <dbReference type="ARBA" id="ARBA00022741"/>
    </source>
</evidence>
<dbReference type="GO" id="GO:0005524">
    <property type="term" value="F:ATP binding"/>
    <property type="evidence" value="ECO:0007669"/>
    <property type="project" value="UniProtKB-UniRule"/>
</dbReference>
<dbReference type="PANTHER" id="PTHR11070:SF2">
    <property type="entry name" value="ATP-DEPENDENT DNA HELICASE SRS2"/>
    <property type="match status" value="1"/>
</dbReference>
<organism evidence="11">
    <name type="scientific">Streptomyces sp. NBC_00093</name>
    <dbReference type="NCBI Taxonomy" id="2975649"/>
    <lineage>
        <taxon>Bacteria</taxon>
        <taxon>Bacillati</taxon>
        <taxon>Actinomycetota</taxon>
        <taxon>Actinomycetes</taxon>
        <taxon>Kitasatosporales</taxon>
        <taxon>Streptomycetaceae</taxon>
        <taxon>Streptomyces</taxon>
    </lineage>
</organism>
<dbReference type="InterPro" id="IPR014016">
    <property type="entry name" value="UvrD-like_ATP-bd"/>
</dbReference>
<protein>
    <recommendedName>
        <fullName evidence="7">DNA 3'-5' helicase</fullName>
        <ecNumber evidence="7">5.6.2.4</ecNumber>
    </recommendedName>
</protein>
<reference evidence="11" key="1">
    <citation type="submission" date="2022-10" db="EMBL/GenBank/DDBJ databases">
        <title>The complete genomes of actinobacterial strains from the NBC collection.</title>
        <authorList>
            <person name="Joergensen T.S."/>
            <person name="Alvarez Arevalo M."/>
            <person name="Sterndorff E.B."/>
            <person name="Faurdal D."/>
            <person name="Vuksanovic O."/>
            <person name="Mourched A.-S."/>
            <person name="Charusanti P."/>
            <person name="Shaw S."/>
            <person name="Blin K."/>
            <person name="Weber T."/>
        </authorList>
    </citation>
    <scope>NUCLEOTIDE SEQUENCE</scope>
    <source>
        <strain evidence="11">NBC_00093</strain>
    </source>
</reference>
<evidence type="ECO:0000256" key="6">
    <source>
        <dbReference type="ARBA" id="ARBA00034617"/>
    </source>
</evidence>
<proteinExistence type="predicted"/>
<evidence type="ECO:0000256" key="7">
    <source>
        <dbReference type="ARBA" id="ARBA00034808"/>
    </source>
</evidence>
<evidence type="ECO:0000259" key="10">
    <source>
        <dbReference type="PROSITE" id="PS51198"/>
    </source>
</evidence>
<dbReference type="CDD" id="cd17932">
    <property type="entry name" value="DEXQc_UvrD"/>
    <property type="match status" value="1"/>
</dbReference>
<dbReference type="InterPro" id="IPR027417">
    <property type="entry name" value="P-loop_NTPase"/>
</dbReference>
<dbReference type="GO" id="GO:0033202">
    <property type="term" value="C:DNA helicase complex"/>
    <property type="evidence" value="ECO:0007669"/>
    <property type="project" value="TreeGrafter"/>
</dbReference>
<dbReference type="GO" id="GO:0016787">
    <property type="term" value="F:hydrolase activity"/>
    <property type="evidence" value="ECO:0007669"/>
    <property type="project" value="UniProtKB-UniRule"/>
</dbReference>
<feature type="binding site" evidence="9">
    <location>
        <begin position="31"/>
        <end position="38"/>
    </location>
    <ligand>
        <name>ATP</name>
        <dbReference type="ChEBI" id="CHEBI:30616"/>
    </ligand>
</feature>
<dbReference type="PANTHER" id="PTHR11070">
    <property type="entry name" value="UVRD / RECB / PCRA DNA HELICASE FAMILY MEMBER"/>
    <property type="match status" value="1"/>
</dbReference>
<feature type="domain" description="UvrD-like helicase ATP-binding" evidence="10">
    <location>
        <begin position="10"/>
        <end position="334"/>
    </location>
</feature>
<name>A0AAU2A7L0_9ACTN</name>
<dbReference type="SUPFAM" id="SSF52540">
    <property type="entry name" value="P-loop containing nucleoside triphosphate hydrolases"/>
    <property type="match status" value="1"/>
</dbReference>
<evidence type="ECO:0000256" key="4">
    <source>
        <dbReference type="ARBA" id="ARBA00022840"/>
    </source>
</evidence>
<sequence>MTATPLTEHRLTAAQQAVVDQPWDARVLVTAGAGAGKTHTLVRRLDVLVEREELEAGEILVLSFSRAAVRELTERIERHAAAAQRIRVQTFDAWAAALLNRAYPDTDWGTYTFDERIEAATEAIDKGAVEGGEYLPAHVVIDEVQDLVGVRREMVEALLDRFQENSGFTVVGDSAQAVYGFQVSDPDQRAEETDRFLAWVRATFGEDLVEIHLGDNFRARSEAARMALPYGAQLQGLPRDRAEAAAEAERIHGDLRALLLSAPNFGSLEDEFVRAALRDYPDTTTILCRDNGQALTLSGMLADADVPHTLQRSARERSAPVWIAELLSSTGASTLSRERFEELLVDLQSPVGSTPEALWRSVRKVARGSGRGTVDVVGLHRALAEGRLPDELTAAQSTSLVISTVHRAKGLEFDRVLIVEPRVLKEPTQVRKKKYDYDPAAEARLLYVAMTRARDDLYVLDAPNSWLLRKDKRIDRWYLGGRSTWARNGIELIGSDVSHEQPPGTEGIHQDAAEVSRYLLTDVTAGAEAELVLLHGIPVAADQSPPYAVVVGGRRIAVVSERFRTDLHRMLRRTAHSAVDHWPPLITGLRVECVESVAGSPAATEAAGLGTHGAWVAPRLCGLGRFQWYADGPEGNEG</sequence>
<dbReference type="EC" id="5.6.2.4" evidence="7"/>
<dbReference type="PROSITE" id="PS51198">
    <property type="entry name" value="UVRD_HELICASE_ATP_BIND"/>
    <property type="match status" value="1"/>
</dbReference>
<dbReference type="GO" id="GO:0003677">
    <property type="term" value="F:DNA binding"/>
    <property type="evidence" value="ECO:0007669"/>
    <property type="project" value="InterPro"/>
</dbReference>
<dbReference type="InterPro" id="IPR014017">
    <property type="entry name" value="DNA_helicase_UvrD-like_C"/>
</dbReference>
<keyword evidence="4 9" id="KW-0067">ATP-binding</keyword>
<evidence type="ECO:0000256" key="2">
    <source>
        <dbReference type="ARBA" id="ARBA00022801"/>
    </source>
</evidence>
<evidence type="ECO:0000256" key="5">
    <source>
        <dbReference type="ARBA" id="ARBA00023235"/>
    </source>
</evidence>
<dbReference type="EMBL" id="CP108222">
    <property type="protein sequence ID" value="WTT19521.1"/>
    <property type="molecule type" value="Genomic_DNA"/>
</dbReference>
<dbReference type="Pfam" id="PF13361">
    <property type="entry name" value="UvrD_C"/>
    <property type="match status" value="1"/>
</dbReference>
<keyword evidence="5" id="KW-0413">Isomerase</keyword>
<comment type="catalytic activity">
    <reaction evidence="8">
        <text>ATP + H2O = ADP + phosphate + H(+)</text>
        <dbReference type="Rhea" id="RHEA:13065"/>
        <dbReference type="ChEBI" id="CHEBI:15377"/>
        <dbReference type="ChEBI" id="CHEBI:15378"/>
        <dbReference type="ChEBI" id="CHEBI:30616"/>
        <dbReference type="ChEBI" id="CHEBI:43474"/>
        <dbReference type="ChEBI" id="CHEBI:456216"/>
        <dbReference type="EC" id="5.6.2.4"/>
    </reaction>
</comment>
<dbReference type="GO" id="GO:0043138">
    <property type="term" value="F:3'-5' DNA helicase activity"/>
    <property type="evidence" value="ECO:0007669"/>
    <property type="project" value="UniProtKB-EC"/>
</dbReference>
<dbReference type="Gene3D" id="3.40.50.300">
    <property type="entry name" value="P-loop containing nucleotide triphosphate hydrolases"/>
    <property type="match status" value="2"/>
</dbReference>
<evidence type="ECO:0000256" key="3">
    <source>
        <dbReference type="ARBA" id="ARBA00022806"/>
    </source>
</evidence>
<dbReference type="AlphaFoldDB" id="A0AAU2A7L0"/>
<dbReference type="GO" id="GO:0000725">
    <property type="term" value="P:recombinational repair"/>
    <property type="evidence" value="ECO:0007669"/>
    <property type="project" value="TreeGrafter"/>
</dbReference>
<dbReference type="Pfam" id="PF00580">
    <property type="entry name" value="UvrD-helicase"/>
    <property type="match status" value="2"/>
</dbReference>
<dbReference type="GO" id="GO:0005829">
    <property type="term" value="C:cytosol"/>
    <property type="evidence" value="ECO:0007669"/>
    <property type="project" value="TreeGrafter"/>
</dbReference>
<gene>
    <name evidence="11" type="ORF">OHA22_30340</name>
</gene>
<comment type="catalytic activity">
    <reaction evidence="6">
        <text>Couples ATP hydrolysis with the unwinding of duplex DNA by translocating in the 3'-5' direction.</text>
        <dbReference type="EC" id="5.6.2.4"/>
    </reaction>
</comment>